<dbReference type="EMBL" id="NUWN01000004">
    <property type="protein sequence ID" value="PFK47724.1"/>
    <property type="molecule type" value="Genomic_DNA"/>
</dbReference>
<dbReference type="Gene3D" id="3.40.630.30">
    <property type="match status" value="1"/>
</dbReference>
<gene>
    <name evidence="1" type="ORF">COI93_01125</name>
</gene>
<name>A0A2B0MXU9_BACCE</name>
<dbReference type="InterPro" id="IPR027365">
    <property type="entry name" value="GNAT_acetyltra_YdfB-like"/>
</dbReference>
<organism evidence="1 2">
    <name type="scientific">Bacillus cereus</name>
    <dbReference type="NCBI Taxonomy" id="1396"/>
    <lineage>
        <taxon>Bacteria</taxon>
        <taxon>Bacillati</taxon>
        <taxon>Bacillota</taxon>
        <taxon>Bacilli</taxon>
        <taxon>Bacillales</taxon>
        <taxon>Bacillaceae</taxon>
        <taxon>Bacillus</taxon>
        <taxon>Bacillus cereus group</taxon>
    </lineage>
</organism>
<evidence type="ECO:0000313" key="1">
    <source>
        <dbReference type="EMBL" id="PFK47724.1"/>
    </source>
</evidence>
<sequence length="225" mass="26011">MLSHLELMSIQTEVLFSHNQFGRMTSINESENTVAPRLFLGHTKDGTIRRYRYDLPSVLINEIEELFTDYPNHIDLVKIMSLLSREQPIHKIWIGPAFIFPNHLDNPIKAIQITEENKELLQYNYPHVLHQLKWRQPCFAIFENERIVSVCCSARSTSIAAEASVETILSFRGKGYGYIVVAAWAKAMQEENRIPLYSTSWDNFASQNVAKKLKLIHYGTDIHFS</sequence>
<dbReference type="RefSeq" id="WP_098489292.1">
    <property type="nucleotide sequence ID" value="NZ_NUWN01000004.1"/>
</dbReference>
<dbReference type="AlphaFoldDB" id="A0A2B0MXU9"/>
<dbReference type="Proteomes" id="UP000242656">
    <property type="component" value="Unassembled WGS sequence"/>
</dbReference>
<dbReference type="SUPFAM" id="SSF55729">
    <property type="entry name" value="Acyl-CoA N-acyltransferases (Nat)"/>
    <property type="match status" value="1"/>
</dbReference>
<dbReference type="Pfam" id="PF12746">
    <property type="entry name" value="GNAT_acetyltran"/>
    <property type="match status" value="1"/>
</dbReference>
<keyword evidence="1" id="KW-0808">Transferase</keyword>
<evidence type="ECO:0000313" key="2">
    <source>
        <dbReference type="Proteomes" id="UP000242656"/>
    </source>
</evidence>
<dbReference type="GO" id="GO:0016740">
    <property type="term" value="F:transferase activity"/>
    <property type="evidence" value="ECO:0007669"/>
    <property type="project" value="UniProtKB-KW"/>
</dbReference>
<proteinExistence type="predicted"/>
<protein>
    <submittedName>
        <fullName evidence="1">GNAT family N-acetyltransferase</fullName>
    </submittedName>
</protein>
<dbReference type="InterPro" id="IPR016181">
    <property type="entry name" value="Acyl_CoA_acyltransferase"/>
</dbReference>
<reference evidence="1 2" key="1">
    <citation type="submission" date="2017-09" db="EMBL/GenBank/DDBJ databases">
        <title>Large-scale bioinformatics analysis of Bacillus genomes uncovers conserved roles of natural products in bacterial physiology.</title>
        <authorList>
            <consortium name="Agbiome Team Llc"/>
            <person name="Bleich R.M."/>
            <person name="Grubbs K.J."/>
            <person name="Santa Maria K.C."/>
            <person name="Allen S.E."/>
            <person name="Farag S."/>
            <person name="Shank E.A."/>
            <person name="Bowers A."/>
        </authorList>
    </citation>
    <scope>NUCLEOTIDE SEQUENCE [LARGE SCALE GENOMIC DNA]</scope>
    <source>
        <strain evidence="1 2">AFS083043</strain>
    </source>
</reference>
<accession>A0A2B0MXU9</accession>
<comment type="caution">
    <text evidence="1">The sequence shown here is derived from an EMBL/GenBank/DDBJ whole genome shotgun (WGS) entry which is preliminary data.</text>
</comment>